<dbReference type="GO" id="GO:0005886">
    <property type="term" value="C:plasma membrane"/>
    <property type="evidence" value="ECO:0007669"/>
    <property type="project" value="TreeGrafter"/>
</dbReference>
<dbReference type="OrthoDB" id="9784878at2"/>
<dbReference type="GO" id="GO:0032297">
    <property type="term" value="P:negative regulation of DNA-templated DNA replication initiation"/>
    <property type="evidence" value="ECO:0007669"/>
    <property type="project" value="InterPro"/>
</dbReference>
<dbReference type="NCBIfam" id="TIGR03420">
    <property type="entry name" value="DnaA_homol_Hda"/>
    <property type="match status" value="1"/>
</dbReference>
<dbReference type="Proteomes" id="UP000197215">
    <property type="component" value="Unassembled WGS sequence"/>
</dbReference>
<dbReference type="Pfam" id="PF00308">
    <property type="entry name" value="Bac_DnaA"/>
    <property type="match status" value="1"/>
</dbReference>
<dbReference type="PRINTS" id="PR00051">
    <property type="entry name" value="DNAA"/>
</dbReference>
<evidence type="ECO:0000313" key="4">
    <source>
        <dbReference type="EMBL" id="SNC64997.1"/>
    </source>
</evidence>
<evidence type="ECO:0000259" key="2">
    <source>
        <dbReference type="Pfam" id="PF00308"/>
    </source>
</evidence>
<dbReference type="GO" id="GO:0003688">
    <property type="term" value="F:DNA replication origin binding"/>
    <property type="evidence" value="ECO:0007669"/>
    <property type="project" value="TreeGrafter"/>
</dbReference>
<accession>A0A212TG03</accession>
<keyword evidence="5" id="KW-1185">Reference proteome</keyword>
<dbReference type="EMBL" id="FYEX01000001">
    <property type="protein sequence ID" value="SNC64997.1"/>
    <property type="molecule type" value="Genomic_DNA"/>
</dbReference>
<organism evidence="4 5">
    <name type="scientific">Polynucleobacter victoriensis</name>
    <dbReference type="NCBI Taxonomy" id="2049319"/>
    <lineage>
        <taxon>Bacteria</taxon>
        <taxon>Pseudomonadati</taxon>
        <taxon>Pseudomonadota</taxon>
        <taxon>Betaproteobacteria</taxon>
        <taxon>Burkholderiales</taxon>
        <taxon>Burkholderiaceae</taxon>
        <taxon>Polynucleobacter</taxon>
    </lineage>
</organism>
<dbReference type="AlphaFoldDB" id="A0A212TG03"/>
<name>A0A212TG03_9BURK</name>
<dbReference type="InterPro" id="IPR013317">
    <property type="entry name" value="DnaA_dom"/>
</dbReference>
<evidence type="ECO:0000256" key="1">
    <source>
        <dbReference type="RuleBase" id="RU004227"/>
    </source>
</evidence>
<evidence type="ECO:0000259" key="3">
    <source>
        <dbReference type="Pfam" id="PF22688"/>
    </source>
</evidence>
<dbReference type="Gene3D" id="3.40.50.300">
    <property type="entry name" value="P-loop containing nucleotide triphosphate hydrolases"/>
    <property type="match status" value="1"/>
</dbReference>
<protein>
    <submittedName>
        <fullName evidence="4">Regulatory inactivation of DnaA Hda protein</fullName>
    </submittedName>
</protein>
<dbReference type="SUPFAM" id="SSF52540">
    <property type="entry name" value="P-loop containing nucleoside triphosphate hydrolases"/>
    <property type="match status" value="1"/>
</dbReference>
<dbReference type="GO" id="GO:0006270">
    <property type="term" value="P:DNA replication initiation"/>
    <property type="evidence" value="ECO:0007669"/>
    <property type="project" value="TreeGrafter"/>
</dbReference>
<comment type="similarity">
    <text evidence="1">Belongs to the DnaA family.</text>
</comment>
<feature type="domain" description="Hda lid" evidence="3">
    <location>
        <begin position="184"/>
        <end position="248"/>
    </location>
</feature>
<sequence>MTNLPPLPRQIALDLGHIPKPSLDNFIATGNENLSAILKSLQNSWLQTDHSTDPLRVDMRMIHAWGVSGSGRTHILQAMYLKGIEQGIDAFLLNQDSTPDDWRIAGKSVEDQSNSSVILCVDDIDHLDEFSQGALFRLHNLIKESTKQALITTSLLPPANLQLREDLRTRLAWGLVFQMHALSDGEKLQALQQAALARGLNLSTEVAPWLLRHFHRDMPSLMSLLEALDAYSLETKRAITLPLVKEMLAQKN</sequence>
<dbReference type="Gene3D" id="1.10.8.60">
    <property type="match status" value="1"/>
</dbReference>
<evidence type="ECO:0000313" key="5">
    <source>
        <dbReference type="Proteomes" id="UP000197215"/>
    </source>
</evidence>
<dbReference type="RefSeq" id="WP_088813075.1">
    <property type="nucleotide sequence ID" value="NZ_FYEX01000001.1"/>
</dbReference>
<dbReference type="PANTHER" id="PTHR30050:SF5">
    <property type="entry name" value="DNAA REGULATORY INACTIVATOR HDA"/>
    <property type="match status" value="1"/>
</dbReference>
<gene>
    <name evidence="4" type="ORF">SAMN06295916_1205</name>
</gene>
<dbReference type="InterPro" id="IPR027417">
    <property type="entry name" value="P-loop_NTPase"/>
</dbReference>
<dbReference type="PANTHER" id="PTHR30050">
    <property type="entry name" value="CHROMOSOMAL REPLICATION INITIATOR PROTEIN DNAA"/>
    <property type="match status" value="1"/>
</dbReference>
<proteinExistence type="inferred from homology"/>
<keyword evidence="1" id="KW-0235">DNA replication</keyword>
<dbReference type="InterPro" id="IPR017788">
    <property type="entry name" value="Hda"/>
</dbReference>
<reference evidence="5" key="1">
    <citation type="submission" date="2017-06" db="EMBL/GenBank/DDBJ databases">
        <authorList>
            <person name="Varghese N."/>
            <person name="Submissions S."/>
        </authorList>
    </citation>
    <scope>NUCLEOTIDE SEQUENCE [LARGE SCALE GENOMIC DNA]</scope>
    <source>
        <strain evidence="5">MWH-VicM1</strain>
    </source>
</reference>
<feature type="domain" description="Chromosomal replication initiator protein DnaA ATPAse" evidence="2">
    <location>
        <begin position="115"/>
        <end position="177"/>
    </location>
</feature>
<dbReference type="InterPro" id="IPR055199">
    <property type="entry name" value="Hda_lid"/>
</dbReference>
<dbReference type="InterPro" id="IPR020591">
    <property type="entry name" value="Chromosome_initiator_DnaA-like"/>
</dbReference>
<dbReference type="Pfam" id="PF22688">
    <property type="entry name" value="Hda_lid"/>
    <property type="match status" value="1"/>
</dbReference>